<dbReference type="InterPro" id="IPR002156">
    <property type="entry name" value="RNaseH_domain"/>
</dbReference>
<dbReference type="SUPFAM" id="SSF53098">
    <property type="entry name" value="Ribonuclease H-like"/>
    <property type="match status" value="1"/>
</dbReference>
<organism evidence="6 7">
    <name type="scientific">Gossypium harknessii</name>
    <dbReference type="NCBI Taxonomy" id="34285"/>
    <lineage>
        <taxon>Eukaryota</taxon>
        <taxon>Viridiplantae</taxon>
        <taxon>Streptophyta</taxon>
        <taxon>Embryophyta</taxon>
        <taxon>Tracheophyta</taxon>
        <taxon>Spermatophyta</taxon>
        <taxon>Magnoliopsida</taxon>
        <taxon>eudicotyledons</taxon>
        <taxon>Gunneridae</taxon>
        <taxon>Pentapetalae</taxon>
        <taxon>rosids</taxon>
        <taxon>malvids</taxon>
        <taxon>Malvales</taxon>
        <taxon>Malvaceae</taxon>
        <taxon>Malvoideae</taxon>
        <taxon>Gossypium</taxon>
    </lineage>
</organism>
<dbReference type="PANTHER" id="PTHR47723:SF19">
    <property type="entry name" value="POLYNUCLEOTIDYL TRANSFERASE, RIBONUCLEASE H-LIKE SUPERFAMILY PROTEIN"/>
    <property type="match status" value="1"/>
</dbReference>
<dbReference type="AlphaFoldDB" id="A0A7J9H1E3"/>
<keyword evidence="7" id="KW-1185">Reference proteome</keyword>
<keyword evidence="1" id="KW-0479">Metal-binding</keyword>
<keyword evidence="3" id="KW-0862">Zinc</keyword>
<dbReference type="SMART" id="SM00575">
    <property type="entry name" value="ZnF_PMZ"/>
    <property type="match status" value="1"/>
</dbReference>
<evidence type="ECO:0000313" key="6">
    <source>
        <dbReference type="EMBL" id="MBA0803659.1"/>
    </source>
</evidence>
<evidence type="ECO:0000256" key="4">
    <source>
        <dbReference type="PROSITE-ProRule" id="PRU00325"/>
    </source>
</evidence>
<comment type="caution">
    <text evidence="6">The sequence shown here is derived from an EMBL/GenBank/DDBJ whole genome shotgun (WGS) entry which is preliminary data.</text>
</comment>
<dbReference type="EMBL" id="JABFAD010000007">
    <property type="protein sequence ID" value="MBA0803659.1"/>
    <property type="molecule type" value="Genomic_DNA"/>
</dbReference>
<gene>
    <name evidence="6" type="ORF">Gohar_013848</name>
</gene>
<dbReference type="Gene3D" id="3.30.420.10">
    <property type="entry name" value="Ribonuclease H-like superfamily/Ribonuclease H"/>
    <property type="match status" value="1"/>
</dbReference>
<dbReference type="InterPro" id="IPR036397">
    <property type="entry name" value="RNaseH_sf"/>
</dbReference>
<feature type="non-terminal residue" evidence="6">
    <location>
        <position position="1"/>
    </location>
</feature>
<dbReference type="Pfam" id="PF13456">
    <property type="entry name" value="RVT_3"/>
    <property type="match status" value="1"/>
</dbReference>
<feature type="domain" description="SWIM-type" evidence="5">
    <location>
        <begin position="6"/>
        <end position="38"/>
    </location>
</feature>
<dbReference type="GO" id="GO:0003676">
    <property type="term" value="F:nucleic acid binding"/>
    <property type="evidence" value="ECO:0007669"/>
    <property type="project" value="InterPro"/>
</dbReference>
<name>A0A7J9H1E3_9ROSI</name>
<accession>A0A7J9H1E3</accession>
<dbReference type="InterPro" id="IPR007527">
    <property type="entry name" value="Znf_SWIM"/>
</dbReference>
<keyword evidence="2 4" id="KW-0863">Zinc-finger</keyword>
<dbReference type="GO" id="GO:0004523">
    <property type="term" value="F:RNA-DNA hybrid ribonuclease activity"/>
    <property type="evidence" value="ECO:0007669"/>
    <property type="project" value="InterPro"/>
</dbReference>
<reference evidence="6 7" key="1">
    <citation type="journal article" date="2019" name="Genome Biol. Evol.">
        <title>Insights into the evolution of the New World diploid cottons (Gossypium, subgenus Houzingenia) based on genome sequencing.</title>
        <authorList>
            <person name="Grover C.E."/>
            <person name="Arick M.A. 2nd"/>
            <person name="Thrash A."/>
            <person name="Conover J.L."/>
            <person name="Sanders W.S."/>
            <person name="Peterson D.G."/>
            <person name="Frelichowski J.E."/>
            <person name="Scheffler J.A."/>
            <person name="Scheffler B.E."/>
            <person name="Wendel J.F."/>
        </authorList>
    </citation>
    <scope>NUCLEOTIDE SEQUENCE [LARGE SCALE GENOMIC DNA]</scope>
    <source>
        <strain evidence="6">0</strain>
        <tissue evidence="6">Leaf</tissue>
    </source>
</reference>
<dbReference type="Proteomes" id="UP000593560">
    <property type="component" value="Unassembled WGS sequence"/>
</dbReference>
<dbReference type="CDD" id="cd06222">
    <property type="entry name" value="RNase_H_like"/>
    <property type="match status" value="1"/>
</dbReference>
<evidence type="ECO:0000256" key="2">
    <source>
        <dbReference type="ARBA" id="ARBA00022771"/>
    </source>
</evidence>
<dbReference type="OrthoDB" id="1306280at2759"/>
<dbReference type="InterPro" id="IPR053151">
    <property type="entry name" value="RNase_H-like"/>
</dbReference>
<evidence type="ECO:0000313" key="7">
    <source>
        <dbReference type="Proteomes" id="UP000593560"/>
    </source>
</evidence>
<proteinExistence type="predicted"/>
<dbReference type="PROSITE" id="PS50966">
    <property type="entry name" value="ZF_SWIM"/>
    <property type="match status" value="1"/>
</dbReference>
<protein>
    <recommendedName>
        <fullName evidence="5">SWIM-type domain-containing protein</fullName>
    </recommendedName>
</protein>
<dbReference type="PANTHER" id="PTHR47723">
    <property type="entry name" value="OS05G0353850 PROTEIN"/>
    <property type="match status" value="1"/>
</dbReference>
<evidence type="ECO:0000259" key="5">
    <source>
        <dbReference type="PROSITE" id="PS50966"/>
    </source>
</evidence>
<sequence length="298" mass="33514">ITGEQYRVHLKNKTCDCGRFDVLRYPCAHVIAACQNLRLDPMSYVDEVYKLESMYNVWRHVFPPVPNERVVDGYALDSFLVQFSTRAVVVRDQLLVVGVGRMTHLDRTKIVEVFASPTMEVFESNKTMGIGNKMSSLTVPRAPLSLDLKGPVVPFRHGITDASALLRANHGMIDEGYATNGGCVRDHKGEWIIGFARYLGNCIVLEAELWGILDGLNLILDRRFKKILIKIDSLEALNAIMEDTSGNSNSAIVRRIHQTLKRVKQWEIQHIPREDNLIADSLAKTVRTSVTGLDHFGP</sequence>
<dbReference type="Pfam" id="PF04434">
    <property type="entry name" value="SWIM"/>
    <property type="match status" value="1"/>
</dbReference>
<dbReference type="InterPro" id="IPR044730">
    <property type="entry name" value="RNase_H-like_dom_plant"/>
</dbReference>
<evidence type="ECO:0000256" key="3">
    <source>
        <dbReference type="ARBA" id="ARBA00022833"/>
    </source>
</evidence>
<evidence type="ECO:0000256" key="1">
    <source>
        <dbReference type="ARBA" id="ARBA00022723"/>
    </source>
</evidence>
<dbReference type="InterPro" id="IPR006564">
    <property type="entry name" value="Znf_PMZ"/>
</dbReference>
<dbReference type="InterPro" id="IPR012337">
    <property type="entry name" value="RNaseH-like_sf"/>
</dbReference>
<dbReference type="GO" id="GO:0008270">
    <property type="term" value="F:zinc ion binding"/>
    <property type="evidence" value="ECO:0007669"/>
    <property type="project" value="UniProtKB-KW"/>
</dbReference>